<dbReference type="InParanoid" id="A0A059AH94"/>
<dbReference type="Gramene" id="KCW53407">
    <property type="protein sequence ID" value="KCW53407"/>
    <property type="gene ID" value="EUGRSUZ_J02643"/>
</dbReference>
<dbReference type="AlphaFoldDB" id="A0A059AH94"/>
<accession>A0A059AH94</accession>
<proteinExistence type="predicted"/>
<dbReference type="EMBL" id="KK198762">
    <property type="protein sequence ID" value="KCW53407.1"/>
    <property type="molecule type" value="Genomic_DNA"/>
</dbReference>
<organism evidence="1">
    <name type="scientific">Eucalyptus grandis</name>
    <name type="common">Flooded gum</name>
    <dbReference type="NCBI Taxonomy" id="71139"/>
    <lineage>
        <taxon>Eukaryota</taxon>
        <taxon>Viridiplantae</taxon>
        <taxon>Streptophyta</taxon>
        <taxon>Embryophyta</taxon>
        <taxon>Tracheophyta</taxon>
        <taxon>Spermatophyta</taxon>
        <taxon>Magnoliopsida</taxon>
        <taxon>eudicotyledons</taxon>
        <taxon>Gunneridae</taxon>
        <taxon>Pentapetalae</taxon>
        <taxon>rosids</taxon>
        <taxon>malvids</taxon>
        <taxon>Myrtales</taxon>
        <taxon>Myrtaceae</taxon>
        <taxon>Myrtoideae</taxon>
        <taxon>Eucalypteae</taxon>
        <taxon>Eucalyptus</taxon>
    </lineage>
</organism>
<protein>
    <submittedName>
        <fullName evidence="1">Uncharacterized protein</fullName>
    </submittedName>
</protein>
<reference evidence="1" key="1">
    <citation type="submission" date="2013-07" db="EMBL/GenBank/DDBJ databases">
        <title>The genome of Eucalyptus grandis.</title>
        <authorList>
            <person name="Schmutz J."/>
            <person name="Hayes R."/>
            <person name="Myburg A."/>
            <person name="Tuskan G."/>
            <person name="Grattapaglia D."/>
            <person name="Rokhsar D.S."/>
        </authorList>
    </citation>
    <scope>NUCLEOTIDE SEQUENCE</scope>
    <source>
        <tissue evidence="1">Leaf extractions</tissue>
    </source>
</reference>
<sequence>MVDRQSLAHPWPANQKRPLWGYKIVGTFYHLVVGSSPSRSWSIYSYIWGHPCMYVTGRNSMGLYYIVA</sequence>
<gene>
    <name evidence="1" type="ORF">EUGRSUZ_J02643</name>
</gene>
<evidence type="ECO:0000313" key="1">
    <source>
        <dbReference type="EMBL" id="KCW53407.1"/>
    </source>
</evidence>
<name>A0A059AH94_EUCGR</name>